<dbReference type="PRINTS" id="PR00344">
    <property type="entry name" value="BCTRLSENSOR"/>
</dbReference>
<evidence type="ECO:0000256" key="9">
    <source>
        <dbReference type="SAM" id="Phobius"/>
    </source>
</evidence>
<sequence>MPGKYRVRRQVIIPLTLTFAVLLGTFIYASYQIRLDDYASSLENRYQRVQQIFASLTHNRSMTMLSIAEIIADRHRFQDAMLNADREMLLHHGSTLFQRISSGQNITHFYFHDQSGNTFLRVYQPERVEAASMRYTKLQAIQSDNPFWGLELGSTGTFTLRLVYPWHMDDELLGYIELGQEIDQILQELKTITHIDFLITINKEHLEQSDWENGMQMLGRTAEWDLLAEQVVVDHTLELTNADTQRIMNSELLAADSGLSLNLNQRNLRARSFPLPDASGKIVGEFVMFKDMTDEVRAFRIFIITITTFSLTLCLGLFIFAYIILGRTDRRLHQAHQQLQLELDNQASTNMQLEKEVRERKRAEENLGQLNEALEERVRERTQELHQLNQDLQTTYRDLQAQQTTILQQDKMACIGQLAAGIAHDINNPIGFVSGNLEVLHSYSDKLKRYLQQEQELAQKHSPQLWEQLHQHRQQLRIDMLIDDLDDLVSESLEGTERVSRIVLNLKGFARLDDTGEQLADIHECLESTLGIVANELHHKAEVVRDYAEVPLVRCYPQQLNQVFMNLLINAAQAIEQWGTITISTRRQGNQIVVSISDTGPGVPADLQQKIFEPFYTTKPVGVGTGLGLSIVQEIIHRHGGTINVKSCAGEGTAFTMILPVSGAES</sequence>
<evidence type="ECO:0000256" key="2">
    <source>
        <dbReference type="ARBA" id="ARBA00004651"/>
    </source>
</evidence>
<dbReference type="SMART" id="SM00388">
    <property type="entry name" value="HisKA"/>
    <property type="match status" value="1"/>
</dbReference>
<keyword evidence="12" id="KW-1185">Reference proteome</keyword>
<evidence type="ECO:0000256" key="7">
    <source>
        <dbReference type="ARBA" id="ARBA00022989"/>
    </source>
</evidence>
<comment type="subcellular location">
    <subcellularLocation>
        <location evidence="2">Cell membrane</location>
        <topology evidence="2">Multi-pass membrane protein</topology>
    </subcellularLocation>
</comment>
<dbReference type="GO" id="GO:0005886">
    <property type="term" value="C:plasma membrane"/>
    <property type="evidence" value="ECO:0007669"/>
    <property type="project" value="UniProtKB-SubCell"/>
</dbReference>
<name>A0A7W7Y372_9BACT</name>
<proteinExistence type="predicted"/>
<evidence type="ECO:0000313" key="11">
    <source>
        <dbReference type="EMBL" id="MBB5021266.1"/>
    </source>
</evidence>
<dbReference type="Proteomes" id="UP000528322">
    <property type="component" value="Unassembled WGS sequence"/>
</dbReference>
<evidence type="ECO:0000256" key="6">
    <source>
        <dbReference type="ARBA" id="ARBA00022692"/>
    </source>
</evidence>
<dbReference type="EMBL" id="JACHID010000002">
    <property type="protein sequence ID" value="MBB5021266.1"/>
    <property type="molecule type" value="Genomic_DNA"/>
</dbReference>
<dbReference type="InterPro" id="IPR029151">
    <property type="entry name" value="Sensor-like_sf"/>
</dbReference>
<evidence type="ECO:0000259" key="10">
    <source>
        <dbReference type="PROSITE" id="PS50109"/>
    </source>
</evidence>
<dbReference type="SUPFAM" id="SSF55874">
    <property type="entry name" value="ATPase domain of HSP90 chaperone/DNA topoisomerase II/histidine kinase"/>
    <property type="match status" value="1"/>
</dbReference>
<evidence type="ECO:0000256" key="8">
    <source>
        <dbReference type="SAM" id="Coils"/>
    </source>
</evidence>
<dbReference type="PROSITE" id="PS50109">
    <property type="entry name" value="HIS_KIN"/>
    <property type="match status" value="1"/>
</dbReference>
<dbReference type="SMART" id="SM00387">
    <property type="entry name" value="HATPase_c"/>
    <property type="match status" value="1"/>
</dbReference>
<evidence type="ECO:0000256" key="3">
    <source>
        <dbReference type="ARBA" id="ARBA00012438"/>
    </source>
</evidence>
<comment type="catalytic activity">
    <reaction evidence="1">
        <text>ATP + protein L-histidine = ADP + protein N-phospho-L-histidine.</text>
        <dbReference type="EC" id="2.7.13.3"/>
    </reaction>
</comment>
<evidence type="ECO:0000256" key="4">
    <source>
        <dbReference type="ARBA" id="ARBA00022475"/>
    </source>
</evidence>
<dbReference type="InterPro" id="IPR003594">
    <property type="entry name" value="HATPase_dom"/>
</dbReference>
<evidence type="ECO:0000256" key="1">
    <source>
        <dbReference type="ARBA" id="ARBA00000085"/>
    </source>
</evidence>
<dbReference type="PANTHER" id="PTHR43065">
    <property type="entry name" value="SENSOR HISTIDINE KINASE"/>
    <property type="match status" value="1"/>
</dbReference>
<dbReference type="Gene3D" id="1.10.287.130">
    <property type="match status" value="1"/>
</dbReference>
<evidence type="ECO:0000256" key="5">
    <source>
        <dbReference type="ARBA" id="ARBA00022553"/>
    </source>
</evidence>
<dbReference type="GO" id="GO:0000155">
    <property type="term" value="F:phosphorelay sensor kinase activity"/>
    <property type="evidence" value="ECO:0007669"/>
    <property type="project" value="InterPro"/>
</dbReference>
<reference evidence="11 12" key="1">
    <citation type="submission" date="2020-08" db="EMBL/GenBank/DDBJ databases">
        <title>Genomic Encyclopedia of Type Strains, Phase IV (KMG-IV): sequencing the most valuable type-strain genomes for metagenomic binning, comparative biology and taxonomic classification.</title>
        <authorList>
            <person name="Goeker M."/>
        </authorList>
    </citation>
    <scope>NUCLEOTIDE SEQUENCE [LARGE SCALE GENOMIC DNA]</scope>
    <source>
        <strain evidence="11 12">DSM 22071</strain>
    </source>
</reference>
<feature type="coiled-coil region" evidence="8">
    <location>
        <begin position="336"/>
        <end position="402"/>
    </location>
</feature>
<accession>A0A7W7Y372</accession>
<dbReference type="SUPFAM" id="SSF47384">
    <property type="entry name" value="Homodimeric domain of signal transducing histidine kinase"/>
    <property type="match status" value="1"/>
</dbReference>
<dbReference type="InterPro" id="IPR036097">
    <property type="entry name" value="HisK_dim/P_sf"/>
</dbReference>
<dbReference type="InterPro" id="IPR005467">
    <property type="entry name" value="His_kinase_dom"/>
</dbReference>
<feature type="transmembrane region" description="Helical" evidence="9">
    <location>
        <begin position="301"/>
        <end position="325"/>
    </location>
</feature>
<dbReference type="Pfam" id="PF02518">
    <property type="entry name" value="HATPase_c"/>
    <property type="match status" value="1"/>
</dbReference>
<comment type="caution">
    <text evidence="11">The sequence shown here is derived from an EMBL/GenBank/DDBJ whole genome shotgun (WGS) entry which is preliminary data.</text>
</comment>
<feature type="domain" description="Histidine kinase" evidence="10">
    <location>
        <begin position="421"/>
        <end position="663"/>
    </location>
</feature>
<keyword evidence="5" id="KW-0597">Phosphoprotein</keyword>
<organism evidence="11 12">
    <name type="scientific">Desulfurispira natronophila</name>
    <dbReference type="NCBI Taxonomy" id="682562"/>
    <lineage>
        <taxon>Bacteria</taxon>
        <taxon>Pseudomonadati</taxon>
        <taxon>Chrysiogenota</taxon>
        <taxon>Chrysiogenia</taxon>
        <taxon>Chrysiogenales</taxon>
        <taxon>Chrysiogenaceae</taxon>
        <taxon>Desulfurispira</taxon>
    </lineage>
</organism>
<keyword evidence="9" id="KW-0472">Membrane</keyword>
<protein>
    <recommendedName>
        <fullName evidence="3">histidine kinase</fullName>
        <ecNumber evidence="3">2.7.13.3</ecNumber>
    </recommendedName>
</protein>
<keyword evidence="6 9" id="KW-0812">Transmembrane</keyword>
<dbReference type="Gene3D" id="3.30.565.10">
    <property type="entry name" value="Histidine kinase-like ATPase, C-terminal domain"/>
    <property type="match status" value="1"/>
</dbReference>
<gene>
    <name evidence="11" type="ORF">HNR37_000572</name>
</gene>
<dbReference type="InterPro" id="IPR029150">
    <property type="entry name" value="dCache_3"/>
</dbReference>
<dbReference type="RefSeq" id="WP_183729647.1">
    <property type="nucleotide sequence ID" value="NZ_JACHID010000002.1"/>
</dbReference>
<keyword evidence="11" id="KW-0808">Transferase</keyword>
<keyword evidence="8" id="KW-0175">Coiled coil</keyword>
<dbReference type="InterPro" id="IPR004358">
    <property type="entry name" value="Sig_transdc_His_kin-like_C"/>
</dbReference>
<keyword evidence="4" id="KW-1003">Cell membrane</keyword>
<dbReference type="EC" id="2.7.13.3" evidence="3"/>
<evidence type="ECO:0000313" key="12">
    <source>
        <dbReference type="Proteomes" id="UP000528322"/>
    </source>
</evidence>
<dbReference type="InterPro" id="IPR003661">
    <property type="entry name" value="HisK_dim/P_dom"/>
</dbReference>
<keyword evidence="11" id="KW-0418">Kinase</keyword>
<feature type="transmembrane region" description="Helical" evidence="9">
    <location>
        <begin position="12"/>
        <end position="31"/>
    </location>
</feature>
<dbReference type="PANTHER" id="PTHR43065:SF50">
    <property type="entry name" value="HISTIDINE KINASE"/>
    <property type="match status" value="1"/>
</dbReference>
<dbReference type="SUPFAM" id="SSF103190">
    <property type="entry name" value="Sensory domain-like"/>
    <property type="match status" value="1"/>
</dbReference>
<dbReference type="CDD" id="cd00082">
    <property type="entry name" value="HisKA"/>
    <property type="match status" value="1"/>
</dbReference>
<keyword evidence="7 9" id="KW-1133">Transmembrane helix</keyword>
<dbReference type="Pfam" id="PF14827">
    <property type="entry name" value="dCache_3"/>
    <property type="match status" value="1"/>
</dbReference>
<dbReference type="AlphaFoldDB" id="A0A7W7Y372"/>
<dbReference type="InterPro" id="IPR036890">
    <property type="entry name" value="HATPase_C_sf"/>
</dbReference>